<keyword evidence="1" id="KW-0812">Transmembrane</keyword>
<evidence type="ECO:0000313" key="2">
    <source>
        <dbReference type="EMBL" id="GAL93723.1"/>
    </source>
</evidence>
<sequence>MAVFYCLCTDYCLLIMAVFCCLCTDDCLLITFNWLLT</sequence>
<dbReference type="Proteomes" id="UP000030321">
    <property type="component" value="Unassembled WGS sequence"/>
</dbReference>
<protein>
    <submittedName>
        <fullName evidence="2">Uncharacterized protein</fullName>
    </submittedName>
</protein>
<comment type="caution">
    <text evidence="2">The sequence shown here is derived from an EMBL/GenBank/DDBJ whole genome shotgun (WGS) entry which is preliminary data.</text>
</comment>
<proteinExistence type="predicted"/>
<accession>A0A0A1VW46</accession>
<dbReference type="EMBL" id="BBPA01000044">
    <property type="protein sequence ID" value="GAL93723.1"/>
    <property type="molecule type" value="Genomic_DNA"/>
</dbReference>
<gene>
    <name evidence="2" type="ORF">N44_03475</name>
</gene>
<reference evidence="3" key="1">
    <citation type="journal article" date="2015" name="Genome">
        <title>Whole Genome Sequence of the Non-Microcystin-Producing Microcystis aeruginosa Strain NIES-44.</title>
        <authorList>
            <person name="Okano K."/>
            <person name="Miyata N."/>
            <person name="Ozaki Y."/>
        </authorList>
    </citation>
    <scope>NUCLEOTIDE SEQUENCE [LARGE SCALE GENOMIC DNA]</scope>
    <source>
        <strain evidence="3">NIES-44</strain>
    </source>
</reference>
<dbReference type="AlphaFoldDB" id="A0A0A1VW46"/>
<name>A0A0A1VW46_MICAE</name>
<organism evidence="2 3">
    <name type="scientific">Microcystis aeruginosa NIES-44</name>
    <dbReference type="NCBI Taxonomy" id="449439"/>
    <lineage>
        <taxon>Bacteria</taxon>
        <taxon>Bacillati</taxon>
        <taxon>Cyanobacteriota</taxon>
        <taxon>Cyanophyceae</taxon>
        <taxon>Oscillatoriophycideae</taxon>
        <taxon>Chroococcales</taxon>
        <taxon>Microcystaceae</taxon>
        <taxon>Microcystis</taxon>
    </lineage>
</organism>
<keyword evidence="1" id="KW-1133">Transmembrane helix</keyword>
<keyword evidence="1" id="KW-0472">Membrane</keyword>
<evidence type="ECO:0000256" key="1">
    <source>
        <dbReference type="SAM" id="Phobius"/>
    </source>
</evidence>
<evidence type="ECO:0000313" key="3">
    <source>
        <dbReference type="Proteomes" id="UP000030321"/>
    </source>
</evidence>
<feature type="transmembrane region" description="Helical" evidence="1">
    <location>
        <begin position="12"/>
        <end position="36"/>
    </location>
</feature>